<dbReference type="Pfam" id="PF01380">
    <property type="entry name" value="SIS"/>
    <property type="match status" value="1"/>
</dbReference>
<dbReference type="InterPro" id="IPR000281">
    <property type="entry name" value="HTH_RpiR"/>
</dbReference>
<dbReference type="GO" id="GO:0097367">
    <property type="term" value="F:carbohydrate derivative binding"/>
    <property type="evidence" value="ECO:0007669"/>
    <property type="project" value="InterPro"/>
</dbReference>
<gene>
    <name evidence="3" type="ORF">SAMN06265784_105182</name>
</gene>
<dbReference type="EMBL" id="FXAT01000005">
    <property type="protein sequence ID" value="SMG49786.1"/>
    <property type="molecule type" value="Genomic_DNA"/>
</dbReference>
<dbReference type="SUPFAM" id="SSF53697">
    <property type="entry name" value="SIS domain"/>
    <property type="match status" value="1"/>
</dbReference>
<dbReference type="SUPFAM" id="SSF46689">
    <property type="entry name" value="Homeodomain-like"/>
    <property type="match status" value="1"/>
</dbReference>
<dbReference type="Pfam" id="PF01418">
    <property type="entry name" value="HTH_6"/>
    <property type="match status" value="1"/>
</dbReference>
<dbReference type="PANTHER" id="PTHR30514">
    <property type="entry name" value="GLUCOKINASE"/>
    <property type="match status" value="1"/>
</dbReference>
<dbReference type="InterPro" id="IPR001347">
    <property type="entry name" value="SIS_dom"/>
</dbReference>
<dbReference type="InterPro" id="IPR047640">
    <property type="entry name" value="RpiR-like"/>
</dbReference>
<reference evidence="4" key="1">
    <citation type="submission" date="2017-04" db="EMBL/GenBank/DDBJ databases">
        <authorList>
            <person name="Varghese N."/>
            <person name="Submissions S."/>
        </authorList>
    </citation>
    <scope>NUCLEOTIDE SEQUENCE [LARGE SCALE GENOMIC DNA]</scope>
    <source>
        <strain evidence="4">LMG 29540</strain>
    </source>
</reference>
<evidence type="ECO:0000259" key="2">
    <source>
        <dbReference type="PROSITE" id="PS51071"/>
    </source>
</evidence>
<dbReference type="Gene3D" id="1.10.10.10">
    <property type="entry name" value="Winged helix-like DNA-binding domain superfamily/Winged helix DNA-binding domain"/>
    <property type="match status" value="1"/>
</dbReference>
<dbReference type="GO" id="GO:0003677">
    <property type="term" value="F:DNA binding"/>
    <property type="evidence" value="ECO:0007669"/>
    <property type="project" value="InterPro"/>
</dbReference>
<name>A0A1X7L7G6_9BURK</name>
<protein>
    <submittedName>
        <fullName evidence="3">Transcriptional regulator, RpiR family</fullName>
    </submittedName>
</protein>
<dbReference type="Gene3D" id="3.40.50.10490">
    <property type="entry name" value="Glucose-6-phosphate isomerase like protein, domain 1"/>
    <property type="match status" value="1"/>
</dbReference>
<dbReference type="RefSeq" id="WP_244196047.1">
    <property type="nucleotide sequence ID" value="NZ_FXAT01000005.1"/>
</dbReference>
<sequence length="267" mass="29318">MQLDELPATERRLADFVLEFPGDLASYTGAELAVLAEVSKATVSRFVRRLGYDSFEAARRHARNEKERGSPLFLSASPRSSASNALEAHVNLGVQNLTATLGRLSDELVDEIARSIVDARQVLIFGFRSSQAFANYFRWQIQQVVERTATLPAAGETVGEHLASLEPRDMVIVFGLRRRVPQTQAVLDYAVSAGIRTLYIADQHAPAPRGVTWTIHCDTAAPGPLDNHVAVMGLCNVLITRVFERAGNRGKKRLSAIETAHDALDEL</sequence>
<proteinExistence type="predicted"/>
<dbReference type="PROSITE" id="PS51071">
    <property type="entry name" value="HTH_RPIR"/>
    <property type="match status" value="1"/>
</dbReference>
<feature type="domain" description="HTH rpiR-type" evidence="2">
    <location>
        <begin position="1"/>
        <end position="69"/>
    </location>
</feature>
<organism evidence="3 4">
    <name type="scientific">Paraburkholderia susongensis</name>
    <dbReference type="NCBI Taxonomy" id="1515439"/>
    <lineage>
        <taxon>Bacteria</taxon>
        <taxon>Pseudomonadati</taxon>
        <taxon>Pseudomonadota</taxon>
        <taxon>Betaproteobacteria</taxon>
        <taxon>Burkholderiales</taxon>
        <taxon>Burkholderiaceae</taxon>
        <taxon>Paraburkholderia</taxon>
    </lineage>
</organism>
<dbReference type="InterPro" id="IPR009057">
    <property type="entry name" value="Homeodomain-like_sf"/>
</dbReference>
<accession>A0A1X7L7G6</accession>
<dbReference type="Proteomes" id="UP000193228">
    <property type="component" value="Unassembled WGS sequence"/>
</dbReference>
<dbReference type="InterPro" id="IPR046348">
    <property type="entry name" value="SIS_dom_sf"/>
</dbReference>
<dbReference type="InterPro" id="IPR036388">
    <property type="entry name" value="WH-like_DNA-bd_sf"/>
</dbReference>
<keyword evidence="4" id="KW-1185">Reference proteome</keyword>
<evidence type="ECO:0000313" key="3">
    <source>
        <dbReference type="EMBL" id="SMG49786.1"/>
    </source>
</evidence>
<dbReference type="STRING" id="1515439.SAMN06265784_105182"/>
<dbReference type="PANTHER" id="PTHR30514:SF18">
    <property type="entry name" value="RPIR-FAMILY TRANSCRIPTIONAL REGULATOR"/>
    <property type="match status" value="1"/>
</dbReference>
<evidence type="ECO:0000313" key="4">
    <source>
        <dbReference type="Proteomes" id="UP000193228"/>
    </source>
</evidence>
<dbReference type="GO" id="GO:0003700">
    <property type="term" value="F:DNA-binding transcription factor activity"/>
    <property type="evidence" value="ECO:0007669"/>
    <property type="project" value="InterPro"/>
</dbReference>
<keyword evidence="1" id="KW-0324">Glycolysis</keyword>
<evidence type="ECO:0000256" key="1">
    <source>
        <dbReference type="ARBA" id="ARBA00023152"/>
    </source>
</evidence>
<dbReference type="AlphaFoldDB" id="A0A1X7L7G6"/>
<dbReference type="GO" id="GO:0006096">
    <property type="term" value="P:glycolytic process"/>
    <property type="evidence" value="ECO:0007669"/>
    <property type="project" value="UniProtKB-KW"/>
</dbReference>